<dbReference type="Proteomes" id="UP000294546">
    <property type="component" value="Unassembled WGS sequence"/>
</dbReference>
<evidence type="ECO:0000313" key="5">
    <source>
        <dbReference type="EMBL" id="TCK06080.1"/>
    </source>
</evidence>
<dbReference type="AlphaFoldDB" id="A0A4R1GGM9"/>
<name>A0A4R1GGM9_9GAMM</name>
<dbReference type="Pfam" id="PF25917">
    <property type="entry name" value="BSH_RND"/>
    <property type="match status" value="1"/>
</dbReference>
<sequence>MSKSTRSITLVTAALVLIGAGIYLFNSDEGSSATQVTDDAYLRADFTVVAPRITGKVSELHVEDYQSVKAGDPLVDIDDRDLQLALQQAGAQRLEAEARVETLAQQIERQKSQVAKALAVIEVDRSQLTLAQADFQRFSNLANEGSGTRQAKERARAELDGLKATTARDEAELASARQQVEVLKAQLKAAEAGLTASASAVDNAKLQLSYAHITAPVSGVVAQRRARVGGYVHPGDPLLALVPLDQIYVQANFRETQLTHMQPGQKVSISVDSFPDLELEGVVDNIGPASSVSFSPVAPHNATGNFTKIVQRLPVKIRLTSAPEKLDSLRVGMSVITEVEVR</sequence>
<dbReference type="Gene3D" id="1.10.287.470">
    <property type="entry name" value="Helix hairpin bin"/>
    <property type="match status" value="1"/>
</dbReference>
<feature type="transmembrane region" description="Helical" evidence="3">
    <location>
        <begin position="7"/>
        <end position="25"/>
    </location>
</feature>
<keyword evidence="3" id="KW-0812">Transmembrane</keyword>
<evidence type="ECO:0000256" key="2">
    <source>
        <dbReference type="SAM" id="Coils"/>
    </source>
</evidence>
<comment type="caution">
    <text evidence="5">The sequence shown here is derived from an EMBL/GenBank/DDBJ whole genome shotgun (WGS) entry which is preliminary data.</text>
</comment>
<dbReference type="InterPro" id="IPR050739">
    <property type="entry name" value="MFP"/>
</dbReference>
<dbReference type="SUPFAM" id="SSF111369">
    <property type="entry name" value="HlyD-like secretion proteins"/>
    <property type="match status" value="2"/>
</dbReference>
<dbReference type="InterPro" id="IPR058625">
    <property type="entry name" value="MdtA-like_BSH"/>
</dbReference>
<keyword evidence="6" id="KW-1185">Reference proteome</keyword>
<dbReference type="GO" id="GO:0055085">
    <property type="term" value="P:transmembrane transport"/>
    <property type="evidence" value="ECO:0007669"/>
    <property type="project" value="InterPro"/>
</dbReference>
<dbReference type="PANTHER" id="PTHR30386">
    <property type="entry name" value="MEMBRANE FUSION SUBUNIT OF EMRAB-TOLC MULTIDRUG EFFLUX PUMP"/>
    <property type="match status" value="1"/>
</dbReference>
<reference evidence="5 6" key="1">
    <citation type="submission" date="2019-03" db="EMBL/GenBank/DDBJ databases">
        <title>Genomic Encyclopedia of Archaeal and Bacterial Type Strains, Phase II (KMG-II): from individual species to whole genera.</title>
        <authorList>
            <person name="Goeker M."/>
        </authorList>
    </citation>
    <scope>NUCLEOTIDE SEQUENCE [LARGE SCALE GENOMIC DNA]</scope>
    <source>
        <strain evidence="5 6">DSM 27697</strain>
    </source>
</reference>
<dbReference type="OrthoDB" id="9800613at2"/>
<dbReference type="PANTHER" id="PTHR30386:SF24">
    <property type="entry name" value="MULTIDRUG RESISTANCE EFFLUX PUMP"/>
    <property type="match status" value="1"/>
</dbReference>
<proteinExistence type="inferred from homology"/>
<feature type="coiled-coil region" evidence="2">
    <location>
        <begin position="152"/>
        <end position="193"/>
    </location>
</feature>
<evidence type="ECO:0000256" key="1">
    <source>
        <dbReference type="ARBA" id="ARBA00009477"/>
    </source>
</evidence>
<protein>
    <submittedName>
        <fullName evidence="5">Membrane fusion protein (Multidrug efflux system)</fullName>
    </submittedName>
</protein>
<keyword evidence="3" id="KW-0472">Membrane</keyword>
<accession>A0A4R1GGM9</accession>
<organism evidence="5 6">
    <name type="scientific">Marinobacterium mangrovicola</name>
    <dbReference type="NCBI Taxonomy" id="1476959"/>
    <lineage>
        <taxon>Bacteria</taxon>
        <taxon>Pseudomonadati</taxon>
        <taxon>Pseudomonadota</taxon>
        <taxon>Gammaproteobacteria</taxon>
        <taxon>Oceanospirillales</taxon>
        <taxon>Oceanospirillaceae</taxon>
        <taxon>Marinobacterium</taxon>
    </lineage>
</organism>
<feature type="domain" description="Multidrug resistance protein MdtA-like barrel-sandwich hybrid" evidence="4">
    <location>
        <begin position="49"/>
        <end position="241"/>
    </location>
</feature>
<evidence type="ECO:0000256" key="3">
    <source>
        <dbReference type="SAM" id="Phobius"/>
    </source>
</evidence>
<feature type="coiled-coil region" evidence="2">
    <location>
        <begin position="86"/>
        <end position="120"/>
    </location>
</feature>
<dbReference type="RefSeq" id="WP_132293977.1">
    <property type="nucleotide sequence ID" value="NZ_SMFU01000009.1"/>
</dbReference>
<evidence type="ECO:0000259" key="4">
    <source>
        <dbReference type="Pfam" id="PF25917"/>
    </source>
</evidence>
<keyword evidence="3" id="KW-1133">Transmembrane helix</keyword>
<dbReference type="Gene3D" id="2.40.30.170">
    <property type="match status" value="1"/>
</dbReference>
<dbReference type="EMBL" id="SMFU01000009">
    <property type="protein sequence ID" value="TCK06080.1"/>
    <property type="molecule type" value="Genomic_DNA"/>
</dbReference>
<evidence type="ECO:0000313" key="6">
    <source>
        <dbReference type="Proteomes" id="UP000294546"/>
    </source>
</evidence>
<gene>
    <name evidence="5" type="ORF">CLV83_3029</name>
</gene>
<comment type="similarity">
    <text evidence="1">Belongs to the membrane fusion protein (MFP) (TC 8.A.1) family.</text>
</comment>
<dbReference type="Gene3D" id="2.40.50.100">
    <property type="match status" value="1"/>
</dbReference>
<keyword evidence="2" id="KW-0175">Coiled coil</keyword>